<dbReference type="SUPFAM" id="SSF52009">
    <property type="entry name" value="Phosphohistidine domain"/>
    <property type="match status" value="1"/>
</dbReference>
<dbReference type="GO" id="GO:0008965">
    <property type="term" value="F:phosphoenolpyruvate-protein phosphotransferase activity"/>
    <property type="evidence" value="ECO:0007669"/>
    <property type="project" value="UniProtKB-EC"/>
</dbReference>
<dbReference type="EMBL" id="CP072943">
    <property type="protein sequence ID" value="QTX32496.1"/>
    <property type="molecule type" value="Genomic_DNA"/>
</dbReference>
<protein>
    <recommendedName>
        <fullName evidence="7 17">Phosphoenolpyruvate-protein phosphotransferase</fullName>
        <ecNumber evidence="6 17">2.7.3.9</ecNumber>
    </recommendedName>
    <alternativeName>
        <fullName evidence="16 17">Phosphotransferase system, enzyme I</fullName>
    </alternativeName>
</protein>
<dbReference type="InterPro" id="IPR050499">
    <property type="entry name" value="PEP-utilizing_PTS_enzyme"/>
</dbReference>
<evidence type="ECO:0000256" key="20">
    <source>
        <dbReference type="PIRSR" id="PIRSR000732-3"/>
    </source>
</evidence>
<dbReference type="Gene3D" id="1.10.274.10">
    <property type="entry name" value="PtsI, HPr-binding domain"/>
    <property type="match status" value="1"/>
</dbReference>
<dbReference type="Gene3D" id="3.50.30.10">
    <property type="entry name" value="Phosphohistidine domain"/>
    <property type="match status" value="1"/>
</dbReference>
<sequence length="575" mass="60732">MSLTLEGVVLSPGIGIGPVLPLVPLAFVETGSLLSEEERGAELGRLEEALNRAEADLVRLQAQAEKTLGADKAALFSAHRLMLRDPMLVGAVREAVAGGRSASDAVVVKTAEIRALFEALPDPYLKERAADVDDVGRRLFRALTGHVDPSDLAGREGGPFVVVARDLTPSDTALLDPSRVVALVTEEGGPTSHTAIIAQSLAIPALSAVAGALGRLIEGTVVIVDGLKGEVVVAPDEAALDAGRRAAALFAEERRQAEALRDLPAVSADGVALPLWGNIARPDGAGEILSRGGDGVGLFRTEFLYMGRDEAPTEEEQLAAYAEALTVLSPRPVTIRTLDAGGDKEIPYLASLVGHEANPFLGYRAIRLCLDHPELFKVQLRALLRAAVAGNLWLMFPMVVDAEELRAAKALLDVCAAELEAEGLEWARPAKVGVMIETPGALLMADLLAREVDFFSVGTNDLTQYLLAADRMNPRLKRLQDPFHPAVIRGLSVVARAAAAAGIDLGMCGEMAGDPLAIPLLAALGFRELSMTPARIPAAKKVLRSLSVAEAGKRLDEVLKAVTTAEVRSLLASWP</sequence>
<dbReference type="AlphaFoldDB" id="A0A9Q7AR44"/>
<dbReference type="InterPro" id="IPR023151">
    <property type="entry name" value="PEP_util_CS"/>
</dbReference>
<evidence type="ECO:0000256" key="13">
    <source>
        <dbReference type="ARBA" id="ARBA00022723"/>
    </source>
</evidence>
<evidence type="ECO:0000256" key="3">
    <source>
        <dbReference type="ARBA" id="ARBA00002728"/>
    </source>
</evidence>
<accession>A0A9Q7AR44</accession>
<feature type="domain" description="PEP-utilising enzyme C-terminal" evidence="23">
    <location>
        <begin position="255"/>
        <end position="546"/>
    </location>
</feature>
<feature type="binding site" evidence="19">
    <location>
        <position position="336"/>
    </location>
    <ligand>
        <name>phosphoenolpyruvate</name>
        <dbReference type="ChEBI" id="CHEBI:58702"/>
    </ligand>
</feature>
<keyword evidence="14 17" id="KW-0418">Kinase</keyword>
<dbReference type="PRINTS" id="PR01736">
    <property type="entry name" value="PHPHTRNFRASE"/>
</dbReference>
<dbReference type="SUPFAM" id="SSF47831">
    <property type="entry name" value="Enzyme I of the PEP:sugar phosphotransferase system HPr-binding (sub)domain"/>
    <property type="match status" value="1"/>
</dbReference>
<reference evidence="26" key="1">
    <citation type="submission" date="2021-04" db="EMBL/GenBank/DDBJ databases">
        <title>A novel Synergistetes isolate from a pyrite-forming mixed culture.</title>
        <authorList>
            <person name="Bunk B."/>
            <person name="Sproer C."/>
            <person name="Spring S."/>
            <person name="Pester M."/>
        </authorList>
    </citation>
    <scope>NUCLEOTIDE SEQUENCE [LARGE SCALE GENOMIC DNA]</scope>
    <source>
        <strain evidence="26">J.5.4.2-T.3.5.2</strain>
    </source>
</reference>
<dbReference type="InterPro" id="IPR006318">
    <property type="entry name" value="PTS_EI-like"/>
</dbReference>
<feature type="binding site" evidence="19">
    <location>
        <position position="471"/>
    </location>
    <ligand>
        <name>phosphoenolpyruvate</name>
        <dbReference type="ChEBI" id="CHEBI:58702"/>
    </ligand>
</feature>
<evidence type="ECO:0000256" key="19">
    <source>
        <dbReference type="PIRSR" id="PIRSR000732-2"/>
    </source>
</evidence>
<feature type="domain" description="Phosphotransferase system enzyme I N-terminal" evidence="24">
    <location>
        <begin position="6"/>
        <end position="128"/>
    </location>
</feature>
<dbReference type="InterPro" id="IPR000121">
    <property type="entry name" value="PEP_util_C"/>
</dbReference>
<feature type="binding site" evidence="19">
    <location>
        <position position="300"/>
    </location>
    <ligand>
        <name>phosphoenolpyruvate</name>
        <dbReference type="ChEBI" id="CHEBI:58702"/>
    </ligand>
</feature>
<dbReference type="GO" id="GO:0009401">
    <property type="term" value="P:phosphoenolpyruvate-dependent sugar phosphotransferase system"/>
    <property type="evidence" value="ECO:0007669"/>
    <property type="project" value="UniProtKB-KW"/>
</dbReference>
<evidence type="ECO:0000313" key="26">
    <source>
        <dbReference type="Proteomes" id="UP000671879"/>
    </source>
</evidence>
<evidence type="ECO:0000256" key="9">
    <source>
        <dbReference type="ARBA" id="ARBA00022490"/>
    </source>
</evidence>
<comment type="catalytic activity">
    <reaction evidence="1 17">
        <text>L-histidyl-[protein] + phosphoenolpyruvate = N(pros)-phospho-L-histidyl-[protein] + pyruvate</text>
        <dbReference type="Rhea" id="RHEA:23880"/>
        <dbReference type="Rhea" id="RHEA-COMP:9745"/>
        <dbReference type="Rhea" id="RHEA-COMP:9746"/>
        <dbReference type="ChEBI" id="CHEBI:15361"/>
        <dbReference type="ChEBI" id="CHEBI:29979"/>
        <dbReference type="ChEBI" id="CHEBI:58702"/>
        <dbReference type="ChEBI" id="CHEBI:64837"/>
        <dbReference type="EC" id="2.7.3.9"/>
    </reaction>
</comment>
<dbReference type="GO" id="GO:0046872">
    <property type="term" value="F:metal ion binding"/>
    <property type="evidence" value="ECO:0007669"/>
    <property type="project" value="UniProtKB-KW"/>
</dbReference>
<feature type="domain" description="PEP-utilising enzyme mobile" evidence="22">
    <location>
        <begin position="161"/>
        <end position="229"/>
    </location>
</feature>
<evidence type="ECO:0000256" key="1">
    <source>
        <dbReference type="ARBA" id="ARBA00000683"/>
    </source>
</evidence>
<evidence type="ECO:0000256" key="12">
    <source>
        <dbReference type="ARBA" id="ARBA00022683"/>
    </source>
</evidence>
<evidence type="ECO:0000256" key="6">
    <source>
        <dbReference type="ARBA" id="ARBA00012232"/>
    </source>
</evidence>
<evidence type="ECO:0000256" key="14">
    <source>
        <dbReference type="ARBA" id="ARBA00022777"/>
    </source>
</evidence>
<dbReference type="InterPro" id="IPR008279">
    <property type="entry name" value="PEP-util_enz_mobile_dom"/>
</dbReference>
<keyword evidence="26" id="KW-1185">Reference proteome</keyword>
<evidence type="ECO:0000256" key="16">
    <source>
        <dbReference type="ARBA" id="ARBA00033235"/>
    </source>
</evidence>
<dbReference type="GO" id="GO:0016301">
    <property type="term" value="F:kinase activity"/>
    <property type="evidence" value="ECO:0007669"/>
    <property type="project" value="UniProtKB-KW"/>
</dbReference>
<dbReference type="SUPFAM" id="SSF51621">
    <property type="entry name" value="Phosphoenolpyruvate/pyruvate domain"/>
    <property type="match status" value="1"/>
</dbReference>
<keyword evidence="9 17" id="KW-0963">Cytoplasm</keyword>
<evidence type="ECO:0000256" key="21">
    <source>
        <dbReference type="SAM" id="Coils"/>
    </source>
</evidence>
<feature type="binding site" evidence="20">
    <location>
        <position position="461"/>
    </location>
    <ligand>
        <name>Mg(2+)</name>
        <dbReference type="ChEBI" id="CHEBI:18420"/>
    </ligand>
</feature>
<evidence type="ECO:0000259" key="22">
    <source>
        <dbReference type="Pfam" id="PF00391"/>
    </source>
</evidence>
<evidence type="ECO:0000256" key="2">
    <source>
        <dbReference type="ARBA" id="ARBA00001946"/>
    </source>
</evidence>
<dbReference type="PIRSF" id="PIRSF000732">
    <property type="entry name" value="PTS_enzyme_I"/>
    <property type="match status" value="1"/>
</dbReference>
<evidence type="ECO:0000259" key="24">
    <source>
        <dbReference type="Pfam" id="PF05524"/>
    </source>
</evidence>
<comment type="function">
    <text evidence="3 17">General (non sugar-specific) component of the phosphoenolpyruvate-dependent sugar phosphotransferase system (sugar PTS). This major carbohydrate active-transport system catalyzes the phosphorylation of incoming sugar substrates concomitantly with their translocation across the cell membrane. Enzyme I transfers the phosphoryl group from phosphoenolpyruvate (PEP) to the phosphoryl carrier protein (HPr).</text>
</comment>
<feature type="active site" description="Proton donor" evidence="18">
    <location>
        <position position="508"/>
    </location>
</feature>
<dbReference type="Pfam" id="PF02896">
    <property type="entry name" value="PEP-utilizers_C"/>
    <property type="match status" value="1"/>
</dbReference>
<comment type="similarity">
    <text evidence="5 17">Belongs to the PEP-utilizing enzyme family.</text>
</comment>
<dbReference type="InterPro" id="IPR015813">
    <property type="entry name" value="Pyrv/PenolPyrv_kinase-like_dom"/>
</dbReference>
<dbReference type="Pfam" id="PF05524">
    <property type="entry name" value="PEP-utilisers_N"/>
    <property type="match status" value="1"/>
</dbReference>
<keyword evidence="11 17" id="KW-0808">Transferase</keyword>
<dbReference type="PANTHER" id="PTHR46244">
    <property type="entry name" value="PHOSPHOENOLPYRUVATE-PROTEIN PHOSPHOTRANSFERASE"/>
    <property type="match status" value="1"/>
</dbReference>
<dbReference type="EC" id="2.7.3.9" evidence="6 17"/>
<dbReference type="Pfam" id="PF00391">
    <property type="entry name" value="PEP-utilizers"/>
    <property type="match status" value="1"/>
</dbReference>
<dbReference type="GO" id="GO:0005737">
    <property type="term" value="C:cytoplasm"/>
    <property type="evidence" value="ECO:0007669"/>
    <property type="project" value="UniProtKB-SubCell"/>
</dbReference>
<evidence type="ECO:0000256" key="8">
    <source>
        <dbReference type="ARBA" id="ARBA00022448"/>
    </source>
</evidence>
<keyword evidence="13 17" id="KW-0479">Metal-binding</keyword>
<dbReference type="InterPro" id="IPR036637">
    <property type="entry name" value="Phosphohistidine_dom_sf"/>
</dbReference>
<evidence type="ECO:0000259" key="23">
    <source>
        <dbReference type="Pfam" id="PF02896"/>
    </source>
</evidence>
<dbReference type="KEGG" id="aram:KAR29_00665"/>
<feature type="binding site" evidence="20">
    <location>
        <position position="437"/>
    </location>
    <ligand>
        <name>Mg(2+)</name>
        <dbReference type="ChEBI" id="CHEBI:18420"/>
    </ligand>
</feature>
<dbReference type="InterPro" id="IPR036618">
    <property type="entry name" value="PtsI_HPr-bd_sf"/>
</dbReference>
<evidence type="ECO:0000313" key="25">
    <source>
        <dbReference type="EMBL" id="QTX32496.1"/>
    </source>
</evidence>
<evidence type="ECO:0000256" key="17">
    <source>
        <dbReference type="PIRNR" id="PIRNR000732"/>
    </source>
</evidence>
<gene>
    <name evidence="25" type="primary">ptsP</name>
    <name evidence="25" type="ORF">KAR29_00665</name>
</gene>
<dbReference type="InterPro" id="IPR008731">
    <property type="entry name" value="PTS_EIN"/>
</dbReference>
<comment type="subcellular location">
    <subcellularLocation>
        <location evidence="4 17">Cytoplasm</location>
    </subcellularLocation>
</comment>
<dbReference type="PROSITE" id="PS00742">
    <property type="entry name" value="PEP_ENZYMES_2"/>
    <property type="match status" value="1"/>
</dbReference>
<name>A0A9Q7AR44_9BACT</name>
<dbReference type="Gene3D" id="3.20.20.60">
    <property type="entry name" value="Phosphoenolpyruvate-binding domains"/>
    <property type="match status" value="1"/>
</dbReference>
<keyword evidence="8 17" id="KW-0813">Transport</keyword>
<dbReference type="Proteomes" id="UP000671879">
    <property type="component" value="Chromosome"/>
</dbReference>
<keyword evidence="21" id="KW-0175">Coiled coil</keyword>
<feature type="coiled-coil region" evidence="21">
    <location>
        <begin position="43"/>
        <end position="70"/>
    </location>
</feature>
<evidence type="ECO:0000256" key="10">
    <source>
        <dbReference type="ARBA" id="ARBA00022597"/>
    </source>
</evidence>
<dbReference type="InterPro" id="IPR024692">
    <property type="entry name" value="PTS_EI"/>
</dbReference>
<keyword evidence="12 17" id="KW-0598">Phosphotransferase system</keyword>
<proteinExistence type="inferred from homology"/>
<evidence type="ECO:0000256" key="18">
    <source>
        <dbReference type="PIRSR" id="PIRSR000732-1"/>
    </source>
</evidence>
<keyword evidence="15 17" id="KW-0460">Magnesium</keyword>
<feature type="binding site" evidence="19">
    <location>
        <begin position="460"/>
        <end position="461"/>
    </location>
    <ligand>
        <name>phosphoenolpyruvate</name>
        <dbReference type="ChEBI" id="CHEBI:58702"/>
    </ligand>
</feature>
<feature type="active site" description="Tele-phosphohistidine intermediate" evidence="18">
    <location>
        <position position="193"/>
    </location>
</feature>
<evidence type="ECO:0000256" key="11">
    <source>
        <dbReference type="ARBA" id="ARBA00022679"/>
    </source>
</evidence>
<comment type="cofactor">
    <cofactor evidence="2 17 20">
        <name>Mg(2+)</name>
        <dbReference type="ChEBI" id="CHEBI:18420"/>
    </cofactor>
</comment>
<organism evidence="25 26">
    <name type="scientific">Aminithiophilus ramosus</name>
    <dbReference type="NCBI Taxonomy" id="3029084"/>
    <lineage>
        <taxon>Bacteria</taxon>
        <taxon>Thermotogati</taxon>
        <taxon>Synergistota</taxon>
        <taxon>Synergistia</taxon>
        <taxon>Synergistales</taxon>
        <taxon>Aminithiophilaceae</taxon>
        <taxon>Aminithiophilus</taxon>
    </lineage>
</organism>
<keyword evidence="10 17" id="KW-0762">Sugar transport</keyword>
<dbReference type="PANTHER" id="PTHR46244:SF3">
    <property type="entry name" value="PHOSPHOENOLPYRUVATE-PROTEIN PHOSPHOTRANSFERASE"/>
    <property type="match status" value="1"/>
</dbReference>
<evidence type="ECO:0000256" key="4">
    <source>
        <dbReference type="ARBA" id="ARBA00004496"/>
    </source>
</evidence>
<evidence type="ECO:0000256" key="7">
    <source>
        <dbReference type="ARBA" id="ARBA00016544"/>
    </source>
</evidence>
<evidence type="ECO:0000256" key="15">
    <source>
        <dbReference type="ARBA" id="ARBA00022842"/>
    </source>
</evidence>
<dbReference type="InterPro" id="IPR040442">
    <property type="entry name" value="Pyrv_kinase-like_dom_sf"/>
</dbReference>
<evidence type="ECO:0000256" key="5">
    <source>
        <dbReference type="ARBA" id="ARBA00007837"/>
    </source>
</evidence>
<dbReference type="NCBIfam" id="TIGR01417">
    <property type="entry name" value="PTS_I_fam"/>
    <property type="match status" value="1"/>
</dbReference>
<dbReference type="RefSeq" id="WP_274373733.1">
    <property type="nucleotide sequence ID" value="NZ_CP072943.1"/>
</dbReference>